<sequence length="215" mass="23539">MIVGVCAVIALLIVAYPIYGIISDRQALTEFEDMNLQSIGAPASACQDVETKTATGSQDHVSPGTDIPYEDAPPAYGTHYDVWDGIERKFYAAGDRPDVGELVHNLEHGYTLLWYDETIADDDEALDTLRGLSSKFTDDDNFRNKFKVVPWTSEDGGAFPEGQHIAMTHWSVGGDGDPSGEQTGVWQYCSEPSGAALEDFMTEYPYTDSPEPDAI</sequence>
<name>A0A4P7GR87_9ACTN</name>
<gene>
    <name evidence="2" type="ORF">EXE57_06565</name>
</gene>
<dbReference type="Pfam" id="PF11303">
    <property type="entry name" value="DUF3105"/>
    <property type="match status" value="1"/>
</dbReference>
<keyword evidence="3" id="KW-1185">Reference proteome</keyword>
<organism evidence="2 3">
    <name type="scientific">Nocardioides euryhalodurans</name>
    <dbReference type="NCBI Taxonomy" id="2518370"/>
    <lineage>
        <taxon>Bacteria</taxon>
        <taxon>Bacillati</taxon>
        <taxon>Actinomycetota</taxon>
        <taxon>Actinomycetes</taxon>
        <taxon>Propionibacteriales</taxon>
        <taxon>Nocardioidaceae</taxon>
        <taxon>Nocardioides</taxon>
    </lineage>
</organism>
<dbReference type="Proteomes" id="UP000294894">
    <property type="component" value="Chromosome"/>
</dbReference>
<evidence type="ECO:0000256" key="1">
    <source>
        <dbReference type="SAM" id="MobiDB-lite"/>
    </source>
</evidence>
<dbReference type="InterPro" id="IPR021454">
    <property type="entry name" value="DUF3105"/>
</dbReference>
<accession>A0A4P7GR87</accession>
<dbReference type="EMBL" id="CP038267">
    <property type="protein sequence ID" value="QBR94357.1"/>
    <property type="molecule type" value="Genomic_DNA"/>
</dbReference>
<evidence type="ECO:0000313" key="3">
    <source>
        <dbReference type="Proteomes" id="UP000294894"/>
    </source>
</evidence>
<protein>
    <submittedName>
        <fullName evidence="2">DUF3105 domain-containing protein</fullName>
    </submittedName>
</protein>
<reference evidence="2 3" key="1">
    <citation type="submission" date="2019-03" db="EMBL/GenBank/DDBJ databases">
        <title>Three New Species of Nocardioides, Nocardioides euryhalodurans sp. nov., Nocardioides seonyuensis sp. nov. and Nocardioides eburneoflavus sp. nov., Iolated from Soil.</title>
        <authorList>
            <person name="Roh S.G."/>
            <person name="Lee C."/>
            <person name="Kim M.-K."/>
            <person name="Kim S.B."/>
        </authorList>
    </citation>
    <scope>NUCLEOTIDE SEQUENCE [LARGE SCALE GENOMIC DNA]</scope>
    <source>
        <strain evidence="2 3">MMS17-SY117</strain>
    </source>
</reference>
<dbReference type="OrthoDB" id="9809840at2"/>
<evidence type="ECO:0000313" key="2">
    <source>
        <dbReference type="EMBL" id="QBR94357.1"/>
    </source>
</evidence>
<dbReference type="AlphaFoldDB" id="A0A4P7GR87"/>
<dbReference type="KEGG" id="noy:EXE57_06565"/>
<proteinExistence type="predicted"/>
<feature type="region of interest" description="Disordered" evidence="1">
    <location>
        <begin position="47"/>
        <end position="69"/>
    </location>
</feature>